<reference evidence="1" key="1">
    <citation type="journal article" date="2023" name="Int. J. Mol. Sci.">
        <title>Metagenomics Revealed a New Genus 'Candidatus Thiocaldithrix dubininis' gen. nov., sp. nov. and a New Species 'Candidatus Thiothrix putei' sp. nov. in the Family Thiotrichaceae, Some Members of Which Have Traits of Both Na+- and H+-Motive Energetics.</title>
        <authorList>
            <person name="Ravin N.V."/>
            <person name="Muntyan M.S."/>
            <person name="Smolyakov D.D."/>
            <person name="Rudenko T.S."/>
            <person name="Beletsky A.V."/>
            <person name="Mardanov A.V."/>
            <person name="Grabovich M.Y."/>
        </authorList>
    </citation>
    <scope>NUCLEOTIDE SEQUENCE</scope>
    <source>
        <strain evidence="1">GKL-01</strain>
    </source>
</reference>
<organism evidence="1">
    <name type="scientific">Candidatus Thiocaldithrix dubininis</name>
    <dbReference type="NCBI Taxonomy" id="3080823"/>
    <lineage>
        <taxon>Bacteria</taxon>
        <taxon>Pseudomonadati</taxon>
        <taxon>Pseudomonadota</taxon>
        <taxon>Gammaproteobacteria</taxon>
        <taxon>Thiotrichales</taxon>
        <taxon>Thiotrichaceae</taxon>
        <taxon>Candidatus Thiocaldithrix</taxon>
    </lineage>
</organism>
<dbReference type="AlphaFoldDB" id="A0AA95H140"/>
<reference evidence="1" key="2">
    <citation type="submission" date="2023-04" db="EMBL/GenBank/DDBJ databases">
        <authorList>
            <person name="Beletskiy A.V."/>
            <person name="Mardanov A.V."/>
            <person name="Ravin N.V."/>
        </authorList>
    </citation>
    <scope>NUCLEOTIDE SEQUENCE</scope>
    <source>
        <strain evidence="1">GKL-01</strain>
    </source>
</reference>
<protein>
    <submittedName>
        <fullName evidence="1">Uncharacterized protein</fullName>
    </submittedName>
</protein>
<dbReference type="KEGG" id="tdu:QJT80_08490"/>
<proteinExistence type="predicted"/>
<accession>A0AA95H140</accession>
<name>A0AA95H140_9GAMM</name>
<gene>
    <name evidence="1" type="ORF">QJT80_08490</name>
</gene>
<dbReference type="EMBL" id="CP124755">
    <property type="protein sequence ID" value="WGZ89547.1"/>
    <property type="molecule type" value="Genomic_DNA"/>
</dbReference>
<sequence length="143" mass="16250">MANDVIEYLFFTRAMADEFAKVLQQHKLDYQELNESVQEAIVFQVDEGIDQALWDELDELYDQLSAQDQALLEDGTEDEGARSTAGIYLQLMDGRQTVAQVDPDTVNRILSVLNMDEFNAFLETIVRSVEQPDDSPVCQRLNA</sequence>
<evidence type="ECO:0000313" key="1">
    <source>
        <dbReference type="EMBL" id="WGZ89547.1"/>
    </source>
</evidence>
<dbReference type="Proteomes" id="UP001300672">
    <property type="component" value="Chromosome"/>
</dbReference>